<dbReference type="RefSeq" id="WP_004273859.1">
    <property type="nucleotide sequence ID" value="NZ_CP022110.1"/>
</dbReference>
<dbReference type="KEGG" id="nao:Y958_01070"/>
<keyword evidence="2" id="KW-1185">Reference proteome</keyword>
<dbReference type="AlphaFoldDB" id="A0A248JM81"/>
<proteinExistence type="predicted"/>
<name>A0A248JM81_9PROT</name>
<dbReference type="SUPFAM" id="SSF55729">
    <property type="entry name" value="Acyl-CoA N-acyltransferases (Nat)"/>
    <property type="match status" value="1"/>
</dbReference>
<organism evidence="1 2">
    <name type="scientific">Nitrospirillum viridazoti CBAmc</name>
    <dbReference type="NCBI Taxonomy" id="1441467"/>
    <lineage>
        <taxon>Bacteria</taxon>
        <taxon>Pseudomonadati</taxon>
        <taxon>Pseudomonadota</taxon>
        <taxon>Alphaproteobacteria</taxon>
        <taxon>Rhodospirillales</taxon>
        <taxon>Azospirillaceae</taxon>
        <taxon>Nitrospirillum</taxon>
        <taxon>Nitrospirillum viridazoti</taxon>
    </lineage>
</organism>
<evidence type="ECO:0000313" key="1">
    <source>
        <dbReference type="EMBL" id="ASG19570.1"/>
    </source>
</evidence>
<accession>A0A248JM81</accession>
<protein>
    <recommendedName>
        <fullName evidence="3">GNAT family N-acetyltransferase</fullName>
    </recommendedName>
</protein>
<gene>
    <name evidence="1" type="ORF">Y958_01070</name>
</gene>
<reference evidence="1 2" key="1">
    <citation type="submission" date="2017-06" db="EMBL/GenBank/DDBJ databases">
        <title>Complete genome sequence of Nitrospirillum amazonense strain CBAmC, an endophytic nitrogen-fixing and plant growth-promoting bacterium, isolated from sugarcane.</title>
        <authorList>
            <person name="Schwab S."/>
            <person name="dos Santos Teixeira K.R."/>
            <person name="Simoes Araujo J.L."/>
            <person name="Soares Vidal M."/>
            <person name="Borges de Freitas H.R."/>
            <person name="Rivello Crivelaro A.L."/>
            <person name="Bueno de Camargo Nunes A."/>
            <person name="dos Santos C.M."/>
            <person name="Palmeira da Silva Rosa D."/>
            <person name="da Silva Padilha D."/>
            <person name="da Silva E."/>
            <person name="Araujo Terra L."/>
            <person name="Soares Mendes V."/>
            <person name="Farinelli L."/>
            <person name="Magalhaes Cruz L."/>
            <person name="Baldani J.I."/>
        </authorList>
    </citation>
    <scope>NUCLEOTIDE SEQUENCE [LARGE SCALE GENOMIC DNA]</scope>
    <source>
        <strain evidence="1 2">CBAmC</strain>
    </source>
</reference>
<evidence type="ECO:0000313" key="2">
    <source>
        <dbReference type="Proteomes" id="UP000197153"/>
    </source>
</evidence>
<evidence type="ECO:0008006" key="3">
    <source>
        <dbReference type="Google" id="ProtNLM"/>
    </source>
</evidence>
<dbReference type="EMBL" id="CP022110">
    <property type="protein sequence ID" value="ASG19570.1"/>
    <property type="molecule type" value="Genomic_DNA"/>
</dbReference>
<sequence length="156" mass="17436">MPTFVTRPLDARQIDQAYALMRPFYPDLTVERWRDHAQALLAPGSRGGIVTVQLDHRYMHGLFSHLLVPDLDHRLGLQVDVFVALDLFDPEGAGDALLAEMDRIARRHGCDAIHITLPDSQVKAHPSLARFRALGHLPEGRRLCKHLLAEPMAAPA</sequence>
<dbReference type="Proteomes" id="UP000197153">
    <property type="component" value="Chromosome 1"/>
</dbReference>
<dbReference type="InterPro" id="IPR016181">
    <property type="entry name" value="Acyl_CoA_acyltransferase"/>
</dbReference>